<evidence type="ECO:0000256" key="2">
    <source>
        <dbReference type="ARBA" id="ARBA00022723"/>
    </source>
</evidence>
<dbReference type="InterPro" id="IPR006121">
    <property type="entry name" value="HMA_dom"/>
</dbReference>
<feature type="domain" description="HMA" evidence="7">
    <location>
        <begin position="8"/>
        <end position="72"/>
    </location>
</feature>
<keyword evidence="4" id="KW-0636">Prenylation</keyword>
<dbReference type="PANTHER" id="PTHR45868">
    <property type="entry name" value="HEAVY METAL-ASSOCIATED ISOPRENYLATED PLANT PROTEIN 33-RELATED"/>
    <property type="match status" value="1"/>
</dbReference>
<keyword evidence="1" id="KW-0488">Methylation</keyword>
<protein>
    <submittedName>
        <fullName evidence="9">Uncharacterized protein LOC104759545</fullName>
    </submittedName>
</protein>
<dbReference type="RefSeq" id="XP_010480756.1">
    <property type="nucleotide sequence ID" value="XM_010482454.1"/>
</dbReference>
<sequence>MADPNQSVPTCILKVDLKCCTSCQNKASIKLKSISGVEEVAYNSEKGLLTVTGDVEPMALVRKLNKCGKETELFSVKYPIEDDDLQSDDEDETSSSDSASSYYDPKPMEREFQEKMNQQEKKKKTLLQKIRSFLCCFTSKSKLVQPLPMRNRNWQVPSKFQLRPPQPRQPYPPTMRPHHLPMMQQQQLQMMQQQQLQMMQQQPGYMFQQAYQPHLMPNQGQHYLLPNPAQPMKINRSLHFPPTKDGNVRLL</sequence>
<proteinExistence type="inferred from homology"/>
<dbReference type="Gene3D" id="3.30.70.100">
    <property type="match status" value="1"/>
</dbReference>
<evidence type="ECO:0000256" key="1">
    <source>
        <dbReference type="ARBA" id="ARBA00022481"/>
    </source>
</evidence>
<keyword evidence="2" id="KW-0479">Metal-binding</keyword>
<evidence type="ECO:0000256" key="5">
    <source>
        <dbReference type="ARBA" id="ARBA00024045"/>
    </source>
</evidence>
<gene>
    <name evidence="9" type="primary">LOC104759545</name>
</gene>
<evidence type="ECO:0000256" key="6">
    <source>
        <dbReference type="SAM" id="MobiDB-lite"/>
    </source>
</evidence>
<evidence type="ECO:0000313" key="9">
    <source>
        <dbReference type="RefSeq" id="XP_010480756.1"/>
    </source>
</evidence>
<evidence type="ECO:0000256" key="3">
    <source>
        <dbReference type="ARBA" id="ARBA00023288"/>
    </source>
</evidence>
<dbReference type="Proteomes" id="UP000694864">
    <property type="component" value="Chromosome 17"/>
</dbReference>
<dbReference type="GeneID" id="104759545"/>
<keyword evidence="8" id="KW-1185">Reference proteome</keyword>
<comment type="similarity">
    <text evidence="5">Belongs to the HIPP family.</text>
</comment>
<evidence type="ECO:0000259" key="7">
    <source>
        <dbReference type="PROSITE" id="PS50846"/>
    </source>
</evidence>
<dbReference type="InterPro" id="IPR036163">
    <property type="entry name" value="HMA_dom_sf"/>
</dbReference>
<organism evidence="8 9">
    <name type="scientific">Camelina sativa</name>
    <name type="common">False flax</name>
    <name type="synonym">Myagrum sativum</name>
    <dbReference type="NCBI Taxonomy" id="90675"/>
    <lineage>
        <taxon>Eukaryota</taxon>
        <taxon>Viridiplantae</taxon>
        <taxon>Streptophyta</taxon>
        <taxon>Embryophyta</taxon>
        <taxon>Tracheophyta</taxon>
        <taxon>Spermatophyta</taxon>
        <taxon>Magnoliopsida</taxon>
        <taxon>eudicotyledons</taxon>
        <taxon>Gunneridae</taxon>
        <taxon>Pentapetalae</taxon>
        <taxon>rosids</taxon>
        <taxon>malvids</taxon>
        <taxon>Brassicales</taxon>
        <taxon>Brassicaceae</taxon>
        <taxon>Camelineae</taxon>
        <taxon>Camelina</taxon>
    </lineage>
</organism>
<dbReference type="PROSITE" id="PS50846">
    <property type="entry name" value="HMA_2"/>
    <property type="match status" value="1"/>
</dbReference>
<name>A0ABM0X4Y1_CAMSA</name>
<dbReference type="CDD" id="cd00371">
    <property type="entry name" value="HMA"/>
    <property type="match status" value="1"/>
</dbReference>
<dbReference type="PANTHER" id="PTHR45868:SF65">
    <property type="entry name" value="HEAVY METAL TRANSPORT_DETOXIFICATION SUPERFAMILY PROTEIN"/>
    <property type="match status" value="1"/>
</dbReference>
<evidence type="ECO:0000313" key="8">
    <source>
        <dbReference type="Proteomes" id="UP000694864"/>
    </source>
</evidence>
<dbReference type="SUPFAM" id="SSF55008">
    <property type="entry name" value="HMA, heavy metal-associated domain"/>
    <property type="match status" value="1"/>
</dbReference>
<evidence type="ECO:0000256" key="4">
    <source>
        <dbReference type="ARBA" id="ARBA00023289"/>
    </source>
</evidence>
<feature type="region of interest" description="Disordered" evidence="6">
    <location>
        <begin position="78"/>
        <end position="105"/>
    </location>
</feature>
<feature type="compositionally biased region" description="Acidic residues" evidence="6">
    <location>
        <begin position="81"/>
        <end position="94"/>
    </location>
</feature>
<reference evidence="9" key="2">
    <citation type="submission" date="2025-08" db="UniProtKB">
        <authorList>
            <consortium name="RefSeq"/>
        </authorList>
    </citation>
    <scope>IDENTIFICATION</scope>
    <source>
        <tissue evidence="9">Leaf</tissue>
    </source>
</reference>
<accession>A0ABM0X4Y1</accession>
<keyword evidence="3" id="KW-0449">Lipoprotein</keyword>
<dbReference type="Pfam" id="PF00403">
    <property type="entry name" value="HMA"/>
    <property type="match status" value="1"/>
</dbReference>
<reference evidence="8" key="1">
    <citation type="journal article" date="2014" name="Nat. Commun.">
        <title>The emerging biofuel crop Camelina sativa retains a highly undifferentiated hexaploid genome structure.</title>
        <authorList>
            <person name="Kagale S."/>
            <person name="Koh C."/>
            <person name="Nixon J."/>
            <person name="Bollina V."/>
            <person name="Clarke W.E."/>
            <person name="Tuteja R."/>
            <person name="Spillane C."/>
            <person name="Robinson S.J."/>
            <person name="Links M.G."/>
            <person name="Clarke C."/>
            <person name="Higgins E.E."/>
            <person name="Huebert T."/>
            <person name="Sharpe A.G."/>
            <person name="Parkin I.A."/>
        </authorList>
    </citation>
    <scope>NUCLEOTIDE SEQUENCE [LARGE SCALE GENOMIC DNA]</scope>
    <source>
        <strain evidence="8">cv. DH55</strain>
    </source>
</reference>